<organism evidence="3 4">
    <name type="scientific">Polarella glacialis</name>
    <name type="common">Dinoflagellate</name>
    <dbReference type="NCBI Taxonomy" id="89957"/>
    <lineage>
        <taxon>Eukaryota</taxon>
        <taxon>Sar</taxon>
        <taxon>Alveolata</taxon>
        <taxon>Dinophyceae</taxon>
        <taxon>Suessiales</taxon>
        <taxon>Suessiaceae</taxon>
        <taxon>Polarella</taxon>
    </lineage>
</organism>
<name>A0A813KZS6_POLGL</name>
<keyword evidence="1" id="KW-0812">Transmembrane</keyword>
<reference evidence="3" key="1">
    <citation type="submission" date="2021-02" db="EMBL/GenBank/DDBJ databases">
        <authorList>
            <person name="Dougan E. K."/>
            <person name="Rhodes N."/>
            <person name="Thang M."/>
            <person name="Chan C."/>
        </authorList>
    </citation>
    <scope>NUCLEOTIDE SEQUENCE</scope>
</reference>
<keyword evidence="1" id="KW-1133">Transmembrane helix</keyword>
<sequence length="311" mass="34788">MLLVAYLLMLLFSSGVLEFNSFNLDVLFVCCHALSFVSLFFIPDFALVLLTAPIRCIVRAFFGVTFAKTKLTVLCNLPISFANIYILREASSIFRTPTPHTRDYHFLAIICEVLSFVAIICSVSMVERLFKEKVEVAMDVVDMELSLHSKRKLLSVLCDAHVTLGHDFRILGRCTELSNMLMTGFGSHSKGLEGTVFTTLMTEIDQQRFLDLVAVRAMPESDLENDDGKNNETSQSTQSRLAVSSRLKWSSAPAKSIQVHIRDAAGVRFPIELFHSFLVAISGFYVSLLQILLLVAIGLFYFTFILSPTCI</sequence>
<dbReference type="EMBL" id="CAJNNW010032644">
    <property type="protein sequence ID" value="CAE8714446.1"/>
    <property type="molecule type" value="Genomic_DNA"/>
</dbReference>
<gene>
    <name evidence="3" type="ORF">PGLA2088_LOCUS37996</name>
</gene>
<dbReference type="AlphaFoldDB" id="A0A813KZS6"/>
<dbReference type="Proteomes" id="UP000626109">
    <property type="component" value="Unassembled WGS sequence"/>
</dbReference>
<feature type="transmembrane region" description="Helical" evidence="1">
    <location>
        <begin position="26"/>
        <end position="50"/>
    </location>
</feature>
<feature type="chain" id="PRO_5033032809" evidence="2">
    <location>
        <begin position="19"/>
        <end position="311"/>
    </location>
</feature>
<proteinExistence type="predicted"/>
<evidence type="ECO:0000256" key="2">
    <source>
        <dbReference type="SAM" id="SignalP"/>
    </source>
</evidence>
<feature type="transmembrane region" description="Helical" evidence="1">
    <location>
        <begin position="107"/>
        <end position="126"/>
    </location>
</feature>
<accession>A0A813KZS6</accession>
<feature type="transmembrane region" description="Helical" evidence="1">
    <location>
        <begin position="277"/>
        <end position="302"/>
    </location>
</feature>
<evidence type="ECO:0000313" key="4">
    <source>
        <dbReference type="Proteomes" id="UP000626109"/>
    </source>
</evidence>
<evidence type="ECO:0000256" key="1">
    <source>
        <dbReference type="SAM" id="Phobius"/>
    </source>
</evidence>
<keyword evidence="1" id="KW-0472">Membrane</keyword>
<feature type="signal peptide" evidence="2">
    <location>
        <begin position="1"/>
        <end position="18"/>
    </location>
</feature>
<protein>
    <submittedName>
        <fullName evidence="3">Uncharacterized protein</fullName>
    </submittedName>
</protein>
<evidence type="ECO:0000313" key="3">
    <source>
        <dbReference type="EMBL" id="CAE8714446.1"/>
    </source>
</evidence>
<keyword evidence="2" id="KW-0732">Signal</keyword>
<comment type="caution">
    <text evidence="3">The sequence shown here is derived from an EMBL/GenBank/DDBJ whole genome shotgun (WGS) entry which is preliminary data.</text>
</comment>